<proteinExistence type="predicted"/>
<accession>A0A858ZR51</accession>
<dbReference type="RefSeq" id="WP_013518018.1">
    <property type="nucleotide sequence ID" value="NZ_CP051298.1"/>
</dbReference>
<name>A0A858ZR51_9BURK</name>
<evidence type="ECO:0000313" key="2">
    <source>
        <dbReference type="Proteomes" id="UP000500755"/>
    </source>
</evidence>
<reference evidence="1 2" key="1">
    <citation type="submission" date="2020-05" db="EMBL/GenBank/DDBJ databases">
        <title>Complete genome sequence of Alicycliphilus denitrificans DP3.</title>
        <authorList>
            <person name="Chen X."/>
        </authorList>
    </citation>
    <scope>NUCLEOTIDE SEQUENCE [LARGE SCALE GENOMIC DNA]</scope>
    <source>
        <strain evidence="1 2">DP3</strain>
    </source>
</reference>
<evidence type="ECO:0000313" key="1">
    <source>
        <dbReference type="EMBL" id="QKD43257.1"/>
    </source>
</evidence>
<gene>
    <name evidence="1" type="ORF">HF896_06385</name>
</gene>
<protein>
    <submittedName>
        <fullName evidence="1">Uncharacterized protein</fullName>
    </submittedName>
</protein>
<dbReference type="EMBL" id="CP051298">
    <property type="protein sequence ID" value="QKD43257.1"/>
    <property type="molecule type" value="Genomic_DNA"/>
</dbReference>
<dbReference type="Proteomes" id="UP000500755">
    <property type="component" value="Chromosome"/>
</dbReference>
<organism evidence="1 2">
    <name type="scientific">Alicycliphilus denitrificans</name>
    <dbReference type="NCBI Taxonomy" id="179636"/>
    <lineage>
        <taxon>Bacteria</taxon>
        <taxon>Pseudomonadati</taxon>
        <taxon>Pseudomonadota</taxon>
        <taxon>Betaproteobacteria</taxon>
        <taxon>Burkholderiales</taxon>
        <taxon>Comamonadaceae</taxon>
        <taxon>Alicycliphilus</taxon>
    </lineage>
</organism>
<sequence length="103" mass="11729">MRVKVRPLQCKGQLLPRQLATQQPPRIGALRVAEERDHELGRPVLRARLLDMQNGTEADLLPDLSDARLLWAENNRLRFAGFERVDNANYAQTWEVEVAEGVA</sequence>
<dbReference type="AlphaFoldDB" id="A0A858ZR51"/>